<gene>
    <name evidence="8" type="primary">105619814</name>
</gene>
<dbReference type="GO" id="GO:0008270">
    <property type="term" value="F:zinc ion binding"/>
    <property type="evidence" value="ECO:0007669"/>
    <property type="project" value="UniProtKB-KW"/>
</dbReference>
<keyword evidence="1" id="KW-0479">Metal-binding</keyword>
<evidence type="ECO:0000313" key="9">
    <source>
        <dbReference type="Proteomes" id="UP000005205"/>
    </source>
</evidence>
<evidence type="ECO:0000256" key="2">
    <source>
        <dbReference type="ARBA" id="ARBA00022771"/>
    </source>
</evidence>
<evidence type="ECO:0000256" key="4">
    <source>
        <dbReference type="PROSITE-ProRule" id="PRU00134"/>
    </source>
</evidence>
<dbReference type="EMBL" id="ADTU01015170">
    <property type="status" value="NOT_ANNOTATED_CDS"/>
    <property type="molecule type" value="Genomic_DNA"/>
</dbReference>
<feature type="compositionally biased region" description="Pro residues" evidence="6">
    <location>
        <begin position="1246"/>
        <end position="1255"/>
    </location>
</feature>
<feature type="region of interest" description="Disordered" evidence="6">
    <location>
        <begin position="751"/>
        <end position="774"/>
    </location>
</feature>
<evidence type="ECO:0000256" key="3">
    <source>
        <dbReference type="ARBA" id="ARBA00022833"/>
    </source>
</evidence>
<keyword evidence="5" id="KW-0175">Coiled coil</keyword>
<keyword evidence="3" id="KW-0862">Zinc</keyword>
<feature type="compositionally biased region" description="Basic and acidic residues" evidence="6">
    <location>
        <begin position="357"/>
        <end position="372"/>
    </location>
</feature>
<keyword evidence="9" id="KW-1185">Reference proteome</keyword>
<dbReference type="Gene3D" id="6.10.140.2220">
    <property type="match status" value="1"/>
</dbReference>
<feature type="domain" description="MYND-type" evidence="7">
    <location>
        <begin position="1461"/>
        <end position="1498"/>
    </location>
</feature>
<dbReference type="EMBL" id="ADTU01015172">
    <property type="status" value="NOT_ANNOTATED_CDS"/>
    <property type="molecule type" value="Genomic_DNA"/>
</dbReference>
<dbReference type="EnsemblMetazoa" id="XM_012201332.1">
    <property type="protein sequence ID" value="XP_012056722.1"/>
    <property type="gene ID" value="LOC105619814"/>
</dbReference>
<feature type="region of interest" description="Disordered" evidence="6">
    <location>
        <begin position="1235"/>
        <end position="1263"/>
    </location>
</feature>
<feature type="region of interest" description="Disordered" evidence="6">
    <location>
        <begin position="357"/>
        <end position="383"/>
    </location>
</feature>
<dbReference type="KEGG" id="acep:105619814"/>
<evidence type="ECO:0000313" key="8">
    <source>
        <dbReference type="EnsemblMetazoa" id="XP_012056722.1"/>
    </source>
</evidence>
<dbReference type="OrthoDB" id="7632287at2759"/>
<dbReference type="eggNOG" id="ENOG502SDDW">
    <property type="taxonomic scope" value="Eukaryota"/>
</dbReference>
<dbReference type="Proteomes" id="UP000005205">
    <property type="component" value="Unassembled WGS sequence"/>
</dbReference>
<feature type="region of interest" description="Disordered" evidence="6">
    <location>
        <begin position="650"/>
        <end position="688"/>
    </location>
</feature>
<feature type="region of interest" description="Disordered" evidence="6">
    <location>
        <begin position="1"/>
        <end position="29"/>
    </location>
</feature>
<accession>A0A158NGR4</accession>
<dbReference type="Pfam" id="PF01753">
    <property type="entry name" value="zf-MYND"/>
    <property type="match status" value="1"/>
</dbReference>
<dbReference type="EMBL" id="ADTU01015171">
    <property type="status" value="NOT_ANNOTATED_CDS"/>
    <property type="molecule type" value="Genomic_DNA"/>
</dbReference>
<evidence type="ECO:0000256" key="6">
    <source>
        <dbReference type="SAM" id="MobiDB-lite"/>
    </source>
</evidence>
<proteinExistence type="predicted"/>
<reference evidence="8" key="2">
    <citation type="submission" date="2016-04" db="UniProtKB">
        <authorList>
            <consortium name="EnsemblMetazoa"/>
        </authorList>
    </citation>
    <scope>IDENTIFICATION</scope>
</reference>
<feature type="region of interest" description="Disordered" evidence="6">
    <location>
        <begin position="245"/>
        <end position="268"/>
    </location>
</feature>
<organism evidence="8 9">
    <name type="scientific">Atta cephalotes</name>
    <name type="common">Leafcutter ant</name>
    <dbReference type="NCBI Taxonomy" id="12957"/>
    <lineage>
        <taxon>Eukaryota</taxon>
        <taxon>Metazoa</taxon>
        <taxon>Ecdysozoa</taxon>
        <taxon>Arthropoda</taxon>
        <taxon>Hexapoda</taxon>
        <taxon>Insecta</taxon>
        <taxon>Pterygota</taxon>
        <taxon>Neoptera</taxon>
        <taxon>Endopterygota</taxon>
        <taxon>Hymenoptera</taxon>
        <taxon>Apocrita</taxon>
        <taxon>Aculeata</taxon>
        <taxon>Formicoidea</taxon>
        <taxon>Formicidae</taxon>
        <taxon>Myrmicinae</taxon>
        <taxon>Atta</taxon>
    </lineage>
</organism>
<reference evidence="9" key="1">
    <citation type="journal article" date="2011" name="PLoS Genet.">
        <title>The genome sequence of the leaf-cutter ant Atta cephalotes reveals insights into its obligate symbiotic lifestyle.</title>
        <authorList>
            <person name="Suen G."/>
            <person name="Teiling C."/>
            <person name="Li L."/>
            <person name="Holt C."/>
            <person name="Abouheif E."/>
            <person name="Bornberg-Bauer E."/>
            <person name="Bouffard P."/>
            <person name="Caldera E.J."/>
            <person name="Cash E."/>
            <person name="Cavanaugh A."/>
            <person name="Denas O."/>
            <person name="Elhaik E."/>
            <person name="Fave M.J."/>
            <person name="Gadau J."/>
            <person name="Gibson J.D."/>
            <person name="Graur D."/>
            <person name="Grubbs K.J."/>
            <person name="Hagen D.E."/>
            <person name="Harkins T.T."/>
            <person name="Helmkampf M."/>
            <person name="Hu H."/>
            <person name="Johnson B.R."/>
            <person name="Kim J."/>
            <person name="Marsh S.E."/>
            <person name="Moeller J.A."/>
            <person name="Munoz-Torres M.C."/>
            <person name="Murphy M.C."/>
            <person name="Naughton M.C."/>
            <person name="Nigam S."/>
            <person name="Overson R."/>
            <person name="Rajakumar R."/>
            <person name="Reese J.T."/>
            <person name="Scott J.J."/>
            <person name="Smith C.R."/>
            <person name="Tao S."/>
            <person name="Tsutsui N.D."/>
            <person name="Viljakainen L."/>
            <person name="Wissler L."/>
            <person name="Yandell M.D."/>
            <person name="Zimmer F."/>
            <person name="Taylor J."/>
            <person name="Slater S.C."/>
            <person name="Clifton S.W."/>
            <person name="Warren W.C."/>
            <person name="Elsik C.G."/>
            <person name="Smith C.D."/>
            <person name="Weinstock G.M."/>
            <person name="Gerardo N.M."/>
            <person name="Currie C.R."/>
        </authorList>
    </citation>
    <scope>NUCLEOTIDE SEQUENCE [LARGE SCALE GENOMIC DNA]</scope>
</reference>
<dbReference type="InterPro" id="IPR002893">
    <property type="entry name" value="Znf_MYND"/>
</dbReference>
<feature type="compositionally biased region" description="Basic and acidic residues" evidence="6">
    <location>
        <begin position="673"/>
        <end position="685"/>
    </location>
</feature>
<dbReference type="PROSITE" id="PS50865">
    <property type="entry name" value="ZF_MYND_2"/>
    <property type="match status" value="1"/>
</dbReference>
<evidence type="ECO:0000256" key="1">
    <source>
        <dbReference type="ARBA" id="ARBA00022723"/>
    </source>
</evidence>
<dbReference type="PROSITE" id="PS01360">
    <property type="entry name" value="ZF_MYND_1"/>
    <property type="match status" value="1"/>
</dbReference>
<dbReference type="InParanoid" id="A0A158NGR4"/>
<feature type="coiled-coil region" evidence="5">
    <location>
        <begin position="549"/>
        <end position="604"/>
    </location>
</feature>
<keyword evidence="2 4" id="KW-0863">Zinc-finger</keyword>
<evidence type="ECO:0000256" key="5">
    <source>
        <dbReference type="SAM" id="Coils"/>
    </source>
</evidence>
<dbReference type="SUPFAM" id="SSF144232">
    <property type="entry name" value="HIT/MYND zinc finger-like"/>
    <property type="match status" value="1"/>
</dbReference>
<feature type="region of interest" description="Disordered" evidence="6">
    <location>
        <begin position="495"/>
        <end position="547"/>
    </location>
</feature>
<feature type="compositionally biased region" description="Low complexity" evidence="6">
    <location>
        <begin position="1235"/>
        <end position="1245"/>
    </location>
</feature>
<name>A0A158NGR4_ATTCE</name>
<sequence>MQSHNQHLAIAPKSRKRKKDKSNQTLASRAHWPKITISRSKIRDESNDTERSLPRFDECSTIIDANDSNVIACDIVELFCENSDNSNEERTACPRISSSTELEDDEVDVCATCKDCVECQLQQQDSVIAAAKIRKTEETLMRDQDEELAEHLGYYESDIGDVETAFTSSTVASTEHEKAPILVDLTSEESKQVTWKQTILKRFSKAEESSEMSEPRIMIADSSSRLQRGSTGSSLATALRDRGPCVIPVQPNRSLPIRPAPPTPTRSASIVTLRKTRSPILKLSKSTSLDVVELQTKVSPSSSLTNELNEFPFGQQNGNGNGMMLTGEFIDRSDYILPDMTNVVQITKEVNSIKRKNSEDRDKEYEKEITKDMKKRRKSHEVDAGHVRDERIKNILKEYSKTYSGNLTDKGERKLQQHVLVRLWDSRLGISDKRYSSPVEVSTTEPEAEKKEICNKIVPPLRLKKIVREVSTTNEYRHNIEVNSEIGSESNYRIVTGATPRPESPSGYSTTSFWSNEASENELESSDNTRDKSRRSSPKSDGYKIKYRRNRLRQKLRELRGKALELSREMTACNNAADMSPQRNTRLRQMMNCYEKQIENISKLLCKLSASIPATTDDIVVDLDYENELNDECMSAEKTAVDSDIEQMNGIFRNGTSPSPSPEPPKLSPRSPIDYEKGKSPDAVRDSPPVLPRVYIAIQPTALECLKQNLVVTKSWHKGDNSPSSPIEKKIKVNDTDQTIIHDDVTMPAISPVSSSEFEDPRNSTMEWNEEETLSKMKNPEIEEKIPEDTKTFSDIEEHRQTTSTLPLDNFLNPTMDLEIDRSEMRDMKERPDAQEHLDGVTQVSEIENKQVACEKQKLEQKLNEALPSSPLIEEDTRKTMKYGTYSEERINVKNKVVTSTVTAAQEEMVKQVPTANVTNILQLQSNYYGSSVARENVVFTDVIKNSRDMQKVTSSTSQSAALDSAIPLNFAQSRATVSSSNQQCIVLPNSCNRVTQENTNQQNDGNRIMTEQFPTLGNWVARMSKKQATKSKSKLQSGINLPIASTAEVARVPGVEAQKIRSNAPSNASRNNIVNVAPQWNTERWQRQQYQQRQQQMYTSVIPPVRPGICPPISVTQFYPSNYAIEPYGAAFGYHSAVCPYGDYPYHSRLHATAPPISGYQLGPLQDSHAASLRQMQQLDKSYHTHLQDSASRRFTADLLKYSGTLSAGGYQSTAAAAAGLDYDRLRTTTAATQNGTTSTCLPPLLLPPPPPLPASAQQSLTRTSLAGYPASNGQCGRNRMIPDVVAAAAAAAVVAAASFGRQRGTLSSYGRTDTEMVSGGISGAMDNESSQLMTNRMANRERLSQEQVQPVGVNVDSPLNNGSYRQLQNLILDRLPYVKADDTYSQSSTAMYDDNAQEPTIASSVPTSTYKSATILASNNVSNNALAAKEPLRKEKRNCETPHLGKVNRTLETTSNLKCSNCGLTGSMFKCLGCETAFYCDERCQTRHWNIHVEKCPKRMPKLKKLV</sequence>
<protein>
    <recommendedName>
        <fullName evidence="7">MYND-type domain-containing protein</fullName>
    </recommendedName>
</protein>
<evidence type="ECO:0000259" key="7">
    <source>
        <dbReference type="PROSITE" id="PS50865"/>
    </source>
</evidence>